<feature type="transmembrane region" description="Helical" evidence="2">
    <location>
        <begin position="21"/>
        <end position="40"/>
    </location>
</feature>
<keyword evidence="2" id="KW-0812">Transmembrane</keyword>
<organism evidence="3 4">
    <name type="scientific">Candidatus Wolfebacteria bacterium GW2011_GWC2_39_22</name>
    <dbReference type="NCBI Taxonomy" id="1619013"/>
    <lineage>
        <taxon>Bacteria</taxon>
        <taxon>Candidatus Wolfeibacteriota</taxon>
    </lineage>
</organism>
<evidence type="ECO:0000313" key="3">
    <source>
        <dbReference type="EMBL" id="KKR13022.1"/>
    </source>
</evidence>
<feature type="region of interest" description="Disordered" evidence="1">
    <location>
        <begin position="135"/>
        <end position="160"/>
    </location>
</feature>
<sequence>MKLKKIIHYFDRLEDKVRAALAHHPVVYAMVGSVGIILLWRGIWGIADDYEMSYIASIIVGTLILLISGLFVSFFVGEQIIISGINEDKRIDEETEEEIRFQSVSHIQMQWKLEGMLKKLDRRLERVEENLGIIAQEPAGVPPHTQPVHREKDAQGEKKA</sequence>
<dbReference type="EMBL" id="LBWR01000001">
    <property type="protein sequence ID" value="KKR13022.1"/>
    <property type="molecule type" value="Genomic_DNA"/>
</dbReference>
<accession>A0A0G0RH73</accession>
<keyword evidence="2" id="KW-1133">Transmembrane helix</keyword>
<dbReference type="AlphaFoldDB" id="A0A0G0RH73"/>
<protein>
    <submittedName>
        <fullName evidence="3">Uncharacterized protein</fullName>
    </submittedName>
</protein>
<keyword evidence="2" id="KW-0472">Membrane</keyword>
<evidence type="ECO:0000313" key="4">
    <source>
        <dbReference type="Proteomes" id="UP000034665"/>
    </source>
</evidence>
<reference evidence="3 4" key="1">
    <citation type="journal article" date="2015" name="Nature">
        <title>rRNA introns, odd ribosomes, and small enigmatic genomes across a large radiation of phyla.</title>
        <authorList>
            <person name="Brown C.T."/>
            <person name="Hug L.A."/>
            <person name="Thomas B.C."/>
            <person name="Sharon I."/>
            <person name="Castelle C.J."/>
            <person name="Singh A."/>
            <person name="Wilkins M.J."/>
            <person name="Williams K.H."/>
            <person name="Banfield J.F."/>
        </authorList>
    </citation>
    <scope>NUCLEOTIDE SEQUENCE [LARGE SCALE GENOMIC DNA]</scope>
</reference>
<evidence type="ECO:0000256" key="2">
    <source>
        <dbReference type="SAM" id="Phobius"/>
    </source>
</evidence>
<gene>
    <name evidence="3" type="ORF">UT41_C0001G0566</name>
</gene>
<name>A0A0G0RH73_9BACT</name>
<evidence type="ECO:0000256" key="1">
    <source>
        <dbReference type="SAM" id="MobiDB-lite"/>
    </source>
</evidence>
<feature type="compositionally biased region" description="Basic and acidic residues" evidence="1">
    <location>
        <begin position="148"/>
        <end position="160"/>
    </location>
</feature>
<dbReference type="STRING" id="1619013.UT41_C0001G0566"/>
<dbReference type="Proteomes" id="UP000034665">
    <property type="component" value="Unassembled WGS sequence"/>
</dbReference>
<proteinExistence type="predicted"/>
<feature type="transmembrane region" description="Helical" evidence="2">
    <location>
        <begin position="52"/>
        <end position="76"/>
    </location>
</feature>
<comment type="caution">
    <text evidence="3">The sequence shown here is derived from an EMBL/GenBank/DDBJ whole genome shotgun (WGS) entry which is preliminary data.</text>
</comment>